<gene>
    <name evidence="2" type="ORF">g.59297</name>
</gene>
<evidence type="ECO:0000313" key="2">
    <source>
        <dbReference type="EMBL" id="JAS77083.1"/>
    </source>
</evidence>
<dbReference type="AlphaFoldDB" id="A0A1B6HQZ0"/>
<dbReference type="EMBL" id="GECU01030623">
    <property type="protein sequence ID" value="JAS77083.1"/>
    <property type="molecule type" value="Transcribed_RNA"/>
</dbReference>
<name>A0A1B6HQZ0_9HEMI</name>
<reference evidence="2" key="1">
    <citation type="submission" date="2015-11" db="EMBL/GenBank/DDBJ databases">
        <title>De novo transcriptome assembly of four potential Pierce s Disease insect vectors from Arizona vineyards.</title>
        <authorList>
            <person name="Tassone E.E."/>
        </authorList>
    </citation>
    <scope>NUCLEOTIDE SEQUENCE</scope>
</reference>
<feature type="non-terminal residue" evidence="2">
    <location>
        <position position="1"/>
    </location>
</feature>
<proteinExistence type="predicted"/>
<evidence type="ECO:0000256" key="1">
    <source>
        <dbReference type="SAM" id="MobiDB-lite"/>
    </source>
</evidence>
<accession>A0A1B6HQZ0</accession>
<protein>
    <submittedName>
        <fullName evidence="2">Uncharacterized protein</fullName>
    </submittedName>
</protein>
<organism evidence="2">
    <name type="scientific">Homalodisca liturata</name>
    <dbReference type="NCBI Taxonomy" id="320908"/>
    <lineage>
        <taxon>Eukaryota</taxon>
        <taxon>Metazoa</taxon>
        <taxon>Ecdysozoa</taxon>
        <taxon>Arthropoda</taxon>
        <taxon>Hexapoda</taxon>
        <taxon>Insecta</taxon>
        <taxon>Pterygota</taxon>
        <taxon>Neoptera</taxon>
        <taxon>Paraneoptera</taxon>
        <taxon>Hemiptera</taxon>
        <taxon>Auchenorrhyncha</taxon>
        <taxon>Membracoidea</taxon>
        <taxon>Cicadellidae</taxon>
        <taxon>Cicadellinae</taxon>
        <taxon>Proconiini</taxon>
        <taxon>Homalodisca</taxon>
    </lineage>
</organism>
<feature type="non-terminal residue" evidence="2">
    <location>
        <position position="99"/>
    </location>
</feature>
<feature type="region of interest" description="Disordered" evidence="1">
    <location>
        <begin position="41"/>
        <end position="66"/>
    </location>
</feature>
<sequence>NGQGKAALCYKLLSAIENLRREQWESSSNAATANQQLTQLNGVPHNNFGREMPLPVERPEPEPITLPFDTYADAVKSYNLRRTMTSERHQPESSPPAAA</sequence>